<reference evidence="2" key="1">
    <citation type="submission" date="2024-01" db="EMBL/GenBank/DDBJ databases">
        <authorList>
            <person name="Webb A."/>
        </authorList>
    </citation>
    <scope>NUCLEOTIDE SEQUENCE</scope>
    <source>
        <strain evidence="2">Pm1</strain>
    </source>
</reference>
<dbReference type="EMBL" id="CAKLBY020000306">
    <property type="protein sequence ID" value="CAK7944073.1"/>
    <property type="molecule type" value="Genomic_DNA"/>
</dbReference>
<comment type="caution">
    <text evidence="2">The sequence shown here is derived from an EMBL/GenBank/DDBJ whole genome shotgun (WGS) entry which is preliminary data.</text>
</comment>
<evidence type="ECO:0000313" key="3">
    <source>
        <dbReference type="Proteomes" id="UP001162060"/>
    </source>
</evidence>
<accession>A0AAV1VDD4</accession>
<name>A0AAV1VDD4_9STRA</name>
<dbReference type="AlphaFoldDB" id="A0AAV1VDD4"/>
<feature type="compositionally biased region" description="Low complexity" evidence="1">
    <location>
        <begin position="74"/>
        <end position="83"/>
    </location>
</feature>
<feature type="region of interest" description="Disordered" evidence="1">
    <location>
        <begin position="44"/>
        <end position="102"/>
    </location>
</feature>
<evidence type="ECO:0000256" key="1">
    <source>
        <dbReference type="SAM" id="MobiDB-lite"/>
    </source>
</evidence>
<proteinExistence type="predicted"/>
<evidence type="ECO:0000313" key="2">
    <source>
        <dbReference type="EMBL" id="CAK7944073.1"/>
    </source>
</evidence>
<feature type="compositionally biased region" description="Low complexity" evidence="1">
    <location>
        <begin position="52"/>
        <end position="65"/>
    </location>
</feature>
<gene>
    <name evidence="2" type="ORF">PM001_LOCUS29223</name>
</gene>
<feature type="compositionally biased region" description="Basic and acidic residues" evidence="1">
    <location>
        <begin position="85"/>
        <end position="94"/>
    </location>
</feature>
<organism evidence="2 3">
    <name type="scientific">Peronospora matthiolae</name>
    <dbReference type="NCBI Taxonomy" id="2874970"/>
    <lineage>
        <taxon>Eukaryota</taxon>
        <taxon>Sar</taxon>
        <taxon>Stramenopiles</taxon>
        <taxon>Oomycota</taxon>
        <taxon>Peronosporomycetes</taxon>
        <taxon>Peronosporales</taxon>
        <taxon>Peronosporaceae</taxon>
        <taxon>Peronospora</taxon>
    </lineage>
</organism>
<dbReference type="Proteomes" id="UP001162060">
    <property type="component" value="Unassembled WGS sequence"/>
</dbReference>
<protein>
    <submittedName>
        <fullName evidence="2">Uncharacterized protein</fullName>
    </submittedName>
</protein>
<sequence length="102" mass="11483">MSVRIPSENDELLCSQFLHKMLRRHPTRVEERADVAAEYESYLQEKERNAKSTSSSTSSRLQPPVLTFPPSPPSGAASDSIAARQEARRQDVRTRIGLNRST</sequence>